<feature type="transmembrane region" description="Helical" evidence="6">
    <location>
        <begin position="207"/>
        <end position="227"/>
    </location>
</feature>
<protein>
    <recommendedName>
        <fullName evidence="7">Rhodopsin domain-containing protein</fullName>
    </recommendedName>
</protein>
<comment type="similarity">
    <text evidence="5">Belongs to the SAT4 family.</text>
</comment>
<feature type="non-terminal residue" evidence="8">
    <location>
        <position position="232"/>
    </location>
</feature>
<dbReference type="PANTHER" id="PTHR33048:SF47">
    <property type="entry name" value="INTEGRAL MEMBRANE PROTEIN-RELATED"/>
    <property type="match status" value="1"/>
</dbReference>
<keyword evidence="3 6" id="KW-1133">Transmembrane helix</keyword>
<evidence type="ECO:0000256" key="5">
    <source>
        <dbReference type="ARBA" id="ARBA00038359"/>
    </source>
</evidence>
<feature type="transmembrane region" description="Helical" evidence="6">
    <location>
        <begin position="47"/>
        <end position="69"/>
    </location>
</feature>
<accession>A0AAJ0M5C6</accession>
<organism evidence="8 9">
    <name type="scientific">Chaetomium strumarium</name>
    <dbReference type="NCBI Taxonomy" id="1170767"/>
    <lineage>
        <taxon>Eukaryota</taxon>
        <taxon>Fungi</taxon>
        <taxon>Dikarya</taxon>
        <taxon>Ascomycota</taxon>
        <taxon>Pezizomycotina</taxon>
        <taxon>Sordariomycetes</taxon>
        <taxon>Sordariomycetidae</taxon>
        <taxon>Sordariales</taxon>
        <taxon>Chaetomiaceae</taxon>
        <taxon>Chaetomium</taxon>
    </lineage>
</organism>
<dbReference type="EMBL" id="JAUDZG010000001">
    <property type="protein sequence ID" value="KAK3309470.1"/>
    <property type="molecule type" value="Genomic_DNA"/>
</dbReference>
<keyword evidence="9" id="KW-1185">Reference proteome</keyword>
<gene>
    <name evidence="8" type="ORF">B0T15DRAFT_515586</name>
</gene>
<sequence>MASSFFTNSPVAAFVVCIVTAPICILAAILRFLATRKTGRKHSIEDWCAYAAVVFHLVYISIALHTINFLGWRDVVTIPLPDFLYAAKIYYALPIPFGINQLLTKASLLFFYHRIFSIHRVFARWIYVLAVANVGWFIMMVALSLFSCRPVSKGWDIFAPGTCFDYNSSTAITETINALLDFAIAILGALMVRTLQVSRATKWKLGILFAIGGLAGVVAFVMIAQIYTFTGS</sequence>
<feature type="transmembrane region" description="Helical" evidence="6">
    <location>
        <begin position="176"/>
        <end position="195"/>
    </location>
</feature>
<reference evidence="8" key="2">
    <citation type="submission" date="2023-06" db="EMBL/GenBank/DDBJ databases">
        <authorList>
            <consortium name="Lawrence Berkeley National Laboratory"/>
            <person name="Mondo S.J."/>
            <person name="Hensen N."/>
            <person name="Bonometti L."/>
            <person name="Westerberg I."/>
            <person name="Brannstrom I.O."/>
            <person name="Guillou S."/>
            <person name="Cros-Aarteil S."/>
            <person name="Calhoun S."/>
            <person name="Haridas S."/>
            <person name="Kuo A."/>
            <person name="Pangilinan J."/>
            <person name="Riley R."/>
            <person name="Labutti K."/>
            <person name="Andreopoulos B."/>
            <person name="Lipzen A."/>
            <person name="Chen C."/>
            <person name="Yanf M."/>
            <person name="Daum C."/>
            <person name="Ng V."/>
            <person name="Clum A."/>
            <person name="Steindorff A."/>
            <person name="Ohm R."/>
            <person name="Martin F."/>
            <person name="Silar P."/>
            <person name="Natvig D."/>
            <person name="Lalanne C."/>
            <person name="Gautier V."/>
            <person name="Ament-Velasquez S.L."/>
            <person name="Kruys A."/>
            <person name="Hutchinson M.I."/>
            <person name="Powell A.J."/>
            <person name="Barry K."/>
            <person name="Miller A.N."/>
            <person name="Grigoriev I.V."/>
            <person name="Debuchy R."/>
            <person name="Gladieux P."/>
            <person name="Thoren M.H."/>
            <person name="Johannesson H."/>
        </authorList>
    </citation>
    <scope>NUCLEOTIDE SEQUENCE</scope>
    <source>
        <strain evidence="8">CBS 333.67</strain>
    </source>
</reference>
<feature type="transmembrane region" description="Helical" evidence="6">
    <location>
        <begin position="89"/>
        <end position="113"/>
    </location>
</feature>
<keyword evidence="4 6" id="KW-0472">Membrane</keyword>
<evidence type="ECO:0000256" key="6">
    <source>
        <dbReference type="SAM" id="Phobius"/>
    </source>
</evidence>
<evidence type="ECO:0000256" key="4">
    <source>
        <dbReference type="ARBA" id="ARBA00023136"/>
    </source>
</evidence>
<dbReference type="GeneID" id="87887034"/>
<name>A0AAJ0M5C6_9PEZI</name>
<evidence type="ECO:0000256" key="1">
    <source>
        <dbReference type="ARBA" id="ARBA00004141"/>
    </source>
</evidence>
<keyword evidence="2 6" id="KW-0812">Transmembrane</keyword>
<comment type="caution">
    <text evidence="8">The sequence shown here is derived from an EMBL/GenBank/DDBJ whole genome shotgun (WGS) entry which is preliminary data.</text>
</comment>
<dbReference type="Pfam" id="PF20684">
    <property type="entry name" value="Fung_rhodopsin"/>
    <property type="match status" value="1"/>
</dbReference>
<dbReference type="PANTHER" id="PTHR33048">
    <property type="entry name" value="PTH11-LIKE INTEGRAL MEMBRANE PROTEIN (AFU_ORTHOLOGUE AFUA_5G11245)"/>
    <property type="match status" value="1"/>
</dbReference>
<dbReference type="GO" id="GO:0016020">
    <property type="term" value="C:membrane"/>
    <property type="evidence" value="ECO:0007669"/>
    <property type="project" value="UniProtKB-SubCell"/>
</dbReference>
<dbReference type="InterPro" id="IPR052337">
    <property type="entry name" value="SAT4-like"/>
</dbReference>
<feature type="domain" description="Rhodopsin" evidence="7">
    <location>
        <begin position="30"/>
        <end position="229"/>
    </location>
</feature>
<evidence type="ECO:0000313" key="8">
    <source>
        <dbReference type="EMBL" id="KAK3309470.1"/>
    </source>
</evidence>
<dbReference type="InterPro" id="IPR049326">
    <property type="entry name" value="Rhodopsin_dom_fungi"/>
</dbReference>
<evidence type="ECO:0000259" key="7">
    <source>
        <dbReference type="Pfam" id="PF20684"/>
    </source>
</evidence>
<feature type="transmembrane region" description="Helical" evidence="6">
    <location>
        <begin position="12"/>
        <end position="35"/>
    </location>
</feature>
<reference evidence="8" key="1">
    <citation type="journal article" date="2023" name="Mol. Phylogenet. Evol.">
        <title>Genome-scale phylogeny and comparative genomics of the fungal order Sordariales.</title>
        <authorList>
            <person name="Hensen N."/>
            <person name="Bonometti L."/>
            <person name="Westerberg I."/>
            <person name="Brannstrom I.O."/>
            <person name="Guillou S."/>
            <person name="Cros-Aarteil S."/>
            <person name="Calhoun S."/>
            <person name="Haridas S."/>
            <person name="Kuo A."/>
            <person name="Mondo S."/>
            <person name="Pangilinan J."/>
            <person name="Riley R."/>
            <person name="LaButti K."/>
            <person name="Andreopoulos B."/>
            <person name="Lipzen A."/>
            <person name="Chen C."/>
            <person name="Yan M."/>
            <person name="Daum C."/>
            <person name="Ng V."/>
            <person name="Clum A."/>
            <person name="Steindorff A."/>
            <person name="Ohm R.A."/>
            <person name="Martin F."/>
            <person name="Silar P."/>
            <person name="Natvig D.O."/>
            <person name="Lalanne C."/>
            <person name="Gautier V."/>
            <person name="Ament-Velasquez S.L."/>
            <person name="Kruys A."/>
            <person name="Hutchinson M.I."/>
            <person name="Powell A.J."/>
            <person name="Barry K."/>
            <person name="Miller A.N."/>
            <person name="Grigoriev I.V."/>
            <person name="Debuchy R."/>
            <person name="Gladieux P."/>
            <person name="Hiltunen Thoren M."/>
            <person name="Johannesson H."/>
        </authorList>
    </citation>
    <scope>NUCLEOTIDE SEQUENCE</scope>
    <source>
        <strain evidence="8">CBS 333.67</strain>
    </source>
</reference>
<dbReference type="AlphaFoldDB" id="A0AAJ0M5C6"/>
<proteinExistence type="inferred from homology"/>
<evidence type="ECO:0000256" key="3">
    <source>
        <dbReference type="ARBA" id="ARBA00022989"/>
    </source>
</evidence>
<dbReference type="Proteomes" id="UP001273166">
    <property type="component" value="Unassembled WGS sequence"/>
</dbReference>
<feature type="transmembrane region" description="Helical" evidence="6">
    <location>
        <begin position="125"/>
        <end position="146"/>
    </location>
</feature>
<dbReference type="RefSeq" id="XP_062725250.1">
    <property type="nucleotide sequence ID" value="XM_062868205.1"/>
</dbReference>
<comment type="subcellular location">
    <subcellularLocation>
        <location evidence="1">Membrane</location>
        <topology evidence="1">Multi-pass membrane protein</topology>
    </subcellularLocation>
</comment>
<evidence type="ECO:0000256" key="2">
    <source>
        <dbReference type="ARBA" id="ARBA00022692"/>
    </source>
</evidence>
<evidence type="ECO:0000313" key="9">
    <source>
        <dbReference type="Proteomes" id="UP001273166"/>
    </source>
</evidence>